<sequence length="30" mass="3624">MIFLFLNRQNCIYLLLDFNDLSVCAFDLLR</sequence>
<dbReference type="EMBL" id="CP000083">
    <property type="protein sequence ID" value="AAZ24438.1"/>
    <property type="molecule type" value="Genomic_DNA"/>
</dbReference>
<reference evidence="1" key="1">
    <citation type="journal article" date="2005" name="Proc. Natl. Acad. Sci. U.S.A.">
        <title>The psychrophilic lifestyle as revealed by the genome sequence of Colwellia psychrerythraea 34H through genomic and proteomic analyses.</title>
        <authorList>
            <person name="Methe B.A."/>
            <person name="Nelson K.E."/>
            <person name="Deming J.W."/>
            <person name="Momen B."/>
            <person name="Melamud E."/>
            <person name="Zhang X."/>
            <person name="Moult J."/>
            <person name="Madupu R."/>
            <person name="Nelson W.C."/>
            <person name="Dodson R.J."/>
            <person name="Brinkac L.M."/>
            <person name="Daugherty S.C."/>
            <person name="Durkin A.S."/>
            <person name="DeBoy R.T."/>
            <person name="Kolonay J.F."/>
            <person name="Sullivan S.A."/>
            <person name="Zhou L."/>
            <person name="Davidsen T.M."/>
            <person name="Wu M."/>
            <person name="Huston A.L."/>
            <person name="Lewis M."/>
            <person name="Weaver B."/>
            <person name="Weidman J.F."/>
            <person name="Khouri H."/>
            <person name="Utterback T.R."/>
            <person name="Feldblyum T.V."/>
            <person name="Fraser C.M."/>
        </authorList>
    </citation>
    <scope>NUCLEOTIDE SEQUENCE [LARGE SCALE GENOMIC DNA]</scope>
    <source>
        <strain evidence="1">34H</strain>
    </source>
</reference>
<proteinExistence type="predicted"/>
<gene>
    <name evidence="1" type="ordered locus">CPS_1595</name>
</gene>
<evidence type="ECO:0000313" key="2">
    <source>
        <dbReference type="Proteomes" id="UP000000547"/>
    </source>
</evidence>
<protein>
    <submittedName>
        <fullName evidence="1">Uncharacterized protein</fullName>
    </submittedName>
</protein>
<organism evidence="1 2">
    <name type="scientific">Colwellia psychrerythraea (strain 34H / ATCC BAA-681)</name>
    <name type="common">Vibrio psychroerythus</name>
    <dbReference type="NCBI Taxonomy" id="167879"/>
    <lineage>
        <taxon>Bacteria</taxon>
        <taxon>Pseudomonadati</taxon>
        <taxon>Pseudomonadota</taxon>
        <taxon>Gammaproteobacteria</taxon>
        <taxon>Alteromonadales</taxon>
        <taxon>Colwelliaceae</taxon>
        <taxon>Colwellia</taxon>
    </lineage>
</organism>
<dbReference type="KEGG" id="cps:CPS_1595"/>
<dbReference type="Proteomes" id="UP000000547">
    <property type="component" value="Chromosome"/>
</dbReference>
<dbReference type="HOGENOM" id="CLU_3402956_0_0_6"/>
<accession>Q485C8</accession>
<name>Q485C8_COLP3</name>
<dbReference type="AlphaFoldDB" id="Q485C8"/>
<evidence type="ECO:0000313" key="1">
    <source>
        <dbReference type="EMBL" id="AAZ24438.1"/>
    </source>
</evidence>